<reference evidence="3" key="1">
    <citation type="submission" date="2009-01" db="EMBL/GenBank/DDBJ databases">
        <authorList>
            <person name="Fulton L."/>
            <person name="Clifton S."/>
            <person name="Chinwalla A.T."/>
            <person name="Mitreva M."/>
            <person name="Sodergren E."/>
            <person name="Weinstock G."/>
            <person name="Clifton S."/>
            <person name="Dooling D.J."/>
            <person name="Fulton B."/>
            <person name="Minx P."/>
            <person name="Pepin K.H."/>
            <person name="Johnson M."/>
            <person name="Bhonagiri V."/>
            <person name="Nash W.E."/>
            <person name="Mardis E.R."/>
            <person name="Wilson R.K."/>
        </authorList>
    </citation>
    <scope>NUCLEOTIDE SEQUENCE [LARGE SCALE GENOMIC DNA]</scope>
    <source>
        <strain evidence="3">ATCC 10379</strain>
    </source>
</reference>
<feature type="compositionally biased region" description="Polar residues" evidence="1">
    <location>
        <begin position="1"/>
        <end position="26"/>
    </location>
</feature>
<evidence type="ECO:0000256" key="1">
    <source>
        <dbReference type="SAM" id="MobiDB-lite"/>
    </source>
</evidence>
<dbReference type="RefSeq" id="WP_003145282.1">
    <property type="nucleotide sequence ID" value="NZ_ACDZ02000014.1"/>
</dbReference>
<keyword evidence="2" id="KW-0472">Membrane</keyword>
<keyword evidence="4" id="KW-1185">Reference proteome</keyword>
<evidence type="ECO:0000313" key="4">
    <source>
        <dbReference type="Proteomes" id="UP000006004"/>
    </source>
</evidence>
<evidence type="ECO:0000256" key="2">
    <source>
        <dbReference type="SAM" id="Phobius"/>
    </source>
</evidence>
<keyword evidence="2" id="KW-1133">Transmembrane helix</keyword>
<sequence>MTKDNNTSPNNKFNQNSDYPNNYYNGEQNTEEFYQNNNQYYNNYEGYTDYNTQNNDINNYNNENYYNYDQDYNTNQNYNNYNNELNNNNYSQDEQYGSYDNTYYNNYNQGQNYNFNNQNYNQNYYNYSQNNQNFGYGENNYNQNFENYTQDYSQNNYNNENYNPQTLQNNYNEQSFENDKTFVSQSYNQSNYEKQNLNNSHLNSNQEFEQNTYFNNQNNEQEFINDKNIVTEQYINNNLDNNNVQSEQYNGQNNDKGIFETVPPVPPIKNNKSEDNLPSKKEKKSKKKLIAAISTLLGIVLLAGGGYYYYSKKAKTKVVDENEVYGSIIQKYKAAINNPDSADKSINTEALKSALKEKKNDDYIKYVFYDIDNNGRKELLISRNDKPNNPIDIYTFDKNNKVIRLFNPETIDRAILDKLGVDGSNNNSGSAVFKDKTIRIRKFDKDSGEYNFLKFSNDGNKLEKTNVITFTGLDVDNSKYKDITTGKEYDSRNSFNSTFPLPEILKFDNENWKSVKNFGEKTEGDKNNNKNKADNNENKKPDNYEKAYAGVLKNYQDAINKGKSDKQDINPVAISNYTVFGEKQVGKNFLNYGFFDINGDGKDELLLFTEASKDKPNEYSPMDVYTLDKNNKVVRITPEFVNGERTTLSITKDKAFHVYGSGGAKVHGYTFYKLNKDGTALEKTDDFSFDANVNPKEYERHYPVDKIENIPVDQFKEKVINKNNYIKFDFSKRKSIFDFKE</sequence>
<dbReference type="GeneID" id="93287476"/>
<accession>C5NY97</accession>
<dbReference type="EMBL" id="ACDZ02000014">
    <property type="protein sequence ID" value="EER67868.1"/>
    <property type="molecule type" value="Genomic_DNA"/>
</dbReference>
<evidence type="ECO:0000313" key="3">
    <source>
        <dbReference type="EMBL" id="EER67868.1"/>
    </source>
</evidence>
<dbReference type="Proteomes" id="UP000006004">
    <property type="component" value="Unassembled WGS sequence"/>
</dbReference>
<feature type="region of interest" description="Disordered" evidence="1">
    <location>
        <begin position="241"/>
        <end position="284"/>
    </location>
</feature>
<feature type="compositionally biased region" description="Basic and acidic residues" evidence="1">
    <location>
        <begin position="271"/>
        <end position="280"/>
    </location>
</feature>
<proteinExistence type="predicted"/>
<feature type="region of interest" description="Disordered" evidence="1">
    <location>
        <begin position="1"/>
        <end position="27"/>
    </location>
</feature>
<dbReference type="eggNOG" id="ENOG502ZIF1">
    <property type="taxonomic scope" value="Bacteria"/>
</dbReference>
<feature type="region of interest" description="Disordered" evidence="1">
    <location>
        <begin position="518"/>
        <end position="542"/>
    </location>
</feature>
<feature type="compositionally biased region" description="Polar residues" evidence="1">
    <location>
        <begin position="241"/>
        <end position="255"/>
    </location>
</feature>
<gene>
    <name evidence="3" type="ORF">GEMHA0001_0435</name>
</gene>
<organism evidence="3 4">
    <name type="scientific">Gemella haemolysans ATCC 10379</name>
    <dbReference type="NCBI Taxonomy" id="546270"/>
    <lineage>
        <taxon>Bacteria</taxon>
        <taxon>Bacillati</taxon>
        <taxon>Bacillota</taxon>
        <taxon>Bacilli</taxon>
        <taxon>Bacillales</taxon>
        <taxon>Gemellaceae</taxon>
        <taxon>Gemella</taxon>
    </lineage>
</organism>
<comment type="caution">
    <text evidence="3">The sequence shown here is derived from an EMBL/GenBank/DDBJ whole genome shotgun (WGS) entry which is preliminary data.</text>
</comment>
<keyword evidence="2" id="KW-0812">Transmembrane</keyword>
<feature type="transmembrane region" description="Helical" evidence="2">
    <location>
        <begin position="289"/>
        <end position="310"/>
    </location>
</feature>
<reference evidence="3" key="2">
    <citation type="submission" date="2009-06" db="EMBL/GenBank/DDBJ databases">
        <authorList>
            <person name="Sebastian Y."/>
            <person name="Madupu R."/>
            <person name="Durkin A.S."/>
            <person name="Torralba M."/>
            <person name="Methe B."/>
            <person name="Sutton G.G."/>
            <person name="Strausberg R.L."/>
            <person name="Nelson K.E."/>
        </authorList>
    </citation>
    <scope>NUCLEOTIDE SEQUENCE [LARGE SCALE GENOMIC DNA]</scope>
    <source>
        <strain evidence="3">ATCC 10379</strain>
    </source>
</reference>
<protein>
    <submittedName>
        <fullName evidence="3">Uncharacterized protein</fullName>
    </submittedName>
</protein>
<dbReference type="OrthoDB" id="2991462at2"/>
<name>C5NY97_9BACL</name>
<dbReference type="AlphaFoldDB" id="C5NY97"/>